<evidence type="ECO:0000313" key="3">
    <source>
        <dbReference type="Proteomes" id="UP000223913"/>
    </source>
</evidence>
<feature type="domain" description="Gcp-like" evidence="1">
    <location>
        <begin position="35"/>
        <end position="141"/>
    </location>
</feature>
<gene>
    <name evidence="2" type="primary">tsaB</name>
    <name evidence="2" type="ORF">CRP01_23725</name>
</gene>
<dbReference type="NCBIfam" id="TIGR03725">
    <property type="entry name" value="T6A_YeaZ"/>
    <property type="match status" value="1"/>
</dbReference>
<dbReference type="EMBL" id="PDUD01000028">
    <property type="protein sequence ID" value="PHN03886.1"/>
    <property type="molecule type" value="Genomic_DNA"/>
</dbReference>
<dbReference type="RefSeq" id="WP_099152599.1">
    <property type="nucleotide sequence ID" value="NZ_PDUD01000028.1"/>
</dbReference>
<accession>A0A2D0N677</accession>
<dbReference type="SUPFAM" id="SSF53067">
    <property type="entry name" value="Actin-like ATPase domain"/>
    <property type="match status" value="2"/>
</dbReference>
<dbReference type="InterPro" id="IPR022496">
    <property type="entry name" value="T6A_TsaB"/>
</dbReference>
<organism evidence="2 3">
    <name type="scientific">Flavilitoribacter nigricans (strain ATCC 23147 / DSM 23189 / NBRC 102662 / NCIMB 1420 / SS-2)</name>
    <name type="common">Lewinella nigricans</name>
    <dbReference type="NCBI Taxonomy" id="1122177"/>
    <lineage>
        <taxon>Bacteria</taxon>
        <taxon>Pseudomonadati</taxon>
        <taxon>Bacteroidota</taxon>
        <taxon>Saprospiria</taxon>
        <taxon>Saprospirales</taxon>
        <taxon>Lewinellaceae</taxon>
        <taxon>Flavilitoribacter</taxon>
    </lineage>
</organism>
<keyword evidence="3" id="KW-1185">Reference proteome</keyword>
<comment type="caution">
    <text evidence="2">The sequence shown here is derived from an EMBL/GenBank/DDBJ whole genome shotgun (WGS) entry which is preliminary data.</text>
</comment>
<dbReference type="CDD" id="cd24032">
    <property type="entry name" value="ASKHA_NBD_TsaB"/>
    <property type="match status" value="1"/>
</dbReference>
<dbReference type="PANTHER" id="PTHR11735:SF11">
    <property type="entry name" value="TRNA THREONYLCARBAMOYLADENOSINE BIOSYNTHESIS PROTEIN TSAB"/>
    <property type="match status" value="1"/>
</dbReference>
<evidence type="ECO:0000259" key="1">
    <source>
        <dbReference type="Pfam" id="PF00814"/>
    </source>
</evidence>
<dbReference type="GO" id="GO:0002949">
    <property type="term" value="P:tRNA threonylcarbamoyladenosine modification"/>
    <property type="evidence" value="ECO:0007669"/>
    <property type="project" value="InterPro"/>
</dbReference>
<dbReference type="AlphaFoldDB" id="A0A2D0N677"/>
<dbReference type="Proteomes" id="UP000223913">
    <property type="component" value="Unassembled WGS sequence"/>
</dbReference>
<dbReference type="GO" id="GO:0016740">
    <property type="term" value="F:transferase activity"/>
    <property type="evidence" value="ECO:0007669"/>
    <property type="project" value="UniProtKB-KW"/>
</dbReference>
<dbReference type="GO" id="GO:0005829">
    <property type="term" value="C:cytosol"/>
    <property type="evidence" value="ECO:0007669"/>
    <property type="project" value="TreeGrafter"/>
</dbReference>
<proteinExistence type="predicted"/>
<evidence type="ECO:0000313" key="2">
    <source>
        <dbReference type="EMBL" id="PHN03886.1"/>
    </source>
</evidence>
<dbReference type="Pfam" id="PF00814">
    <property type="entry name" value="TsaD"/>
    <property type="match status" value="1"/>
</dbReference>
<dbReference type="InterPro" id="IPR043129">
    <property type="entry name" value="ATPase_NBD"/>
</dbReference>
<dbReference type="Gene3D" id="3.30.420.40">
    <property type="match status" value="2"/>
</dbReference>
<dbReference type="OrthoDB" id="9784166at2"/>
<reference evidence="2 3" key="1">
    <citation type="submission" date="2017-10" db="EMBL/GenBank/DDBJ databases">
        <title>The draft genome sequence of Lewinella nigricans NBRC 102662.</title>
        <authorList>
            <person name="Wang K."/>
        </authorList>
    </citation>
    <scope>NUCLEOTIDE SEQUENCE [LARGE SCALE GENOMIC DNA]</scope>
    <source>
        <strain evidence="2 3">NBRC 102662</strain>
    </source>
</reference>
<protein>
    <submittedName>
        <fullName evidence="2">tRNA (Adenosine(37)-N6)-threonylcarbamoyltransferase complex dimerization subunit type 1 TsaB</fullName>
    </submittedName>
</protein>
<dbReference type="PANTHER" id="PTHR11735">
    <property type="entry name" value="TRNA N6-ADENOSINE THREONYLCARBAMOYLTRANSFERASE"/>
    <property type="match status" value="1"/>
</dbReference>
<sequence length="227" mass="25220">MPLLLLIETATDICSIGISRDEALLSLVEIDERADHAARINELILRACKEAGCTLAEVDAVAISKGPGSYTSLRVGTATAKGICYALDKPLIAVDTLESIARASRQQDGEEKWLYSPMIDARRMEVYTTFYDRDLRVLEATHPLVVESDVFASYLEEGYRVVIAGNGSEKCLEVLPESVIWKQVTCSAAHLLAPALRAYREQEFADIAYFEPFYLKKPNITKSKKQL</sequence>
<keyword evidence="2" id="KW-0808">Transferase</keyword>
<name>A0A2D0N677_FLAN2</name>
<dbReference type="InterPro" id="IPR000905">
    <property type="entry name" value="Gcp-like_dom"/>
</dbReference>